<feature type="transmembrane region" description="Helical" evidence="1">
    <location>
        <begin position="12"/>
        <end position="31"/>
    </location>
</feature>
<feature type="domain" description="DUF7702" evidence="2">
    <location>
        <begin position="6"/>
        <end position="227"/>
    </location>
</feature>
<proteinExistence type="predicted"/>
<evidence type="ECO:0000259" key="2">
    <source>
        <dbReference type="Pfam" id="PF24800"/>
    </source>
</evidence>
<dbReference type="EMBL" id="JAGMUX010000006">
    <property type="protein sequence ID" value="KAH7255171.1"/>
    <property type="molecule type" value="Genomic_DNA"/>
</dbReference>
<comment type="caution">
    <text evidence="3">The sequence shown here is derived from an EMBL/GenBank/DDBJ whole genome shotgun (WGS) entry which is preliminary data.</text>
</comment>
<dbReference type="GeneID" id="70229126"/>
<accession>A0A9P9HDD4</accession>
<dbReference type="RefSeq" id="XP_046050740.1">
    <property type="nucleotide sequence ID" value="XM_046199172.1"/>
</dbReference>
<keyword evidence="1" id="KW-0812">Transmembrane</keyword>
<gene>
    <name evidence="3" type="ORF">BKA55DRAFT_688185</name>
</gene>
<evidence type="ECO:0000313" key="3">
    <source>
        <dbReference type="EMBL" id="KAH7255171.1"/>
    </source>
</evidence>
<name>A0A9P9HDD4_FUSRE</name>
<feature type="transmembrane region" description="Helical" evidence="1">
    <location>
        <begin position="136"/>
        <end position="159"/>
    </location>
</feature>
<dbReference type="PANTHER" id="PTHR42109:SF2">
    <property type="entry name" value="INTEGRAL MEMBRANE PROTEIN"/>
    <property type="match status" value="1"/>
</dbReference>
<dbReference type="Pfam" id="PF24800">
    <property type="entry name" value="DUF7702"/>
    <property type="match status" value="1"/>
</dbReference>
<dbReference type="InterPro" id="IPR056119">
    <property type="entry name" value="DUF7702"/>
</dbReference>
<feature type="transmembrane region" description="Helical" evidence="1">
    <location>
        <begin position="38"/>
        <end position="59"/>
    </location>
</feature>
<keyword evidence="4" id="KW-1185">Reference proteome</keyword>
<dbReference type="OrthoDB" id="2560628at2759"/>
<dbReference type="PANTHER" id="PTHR42109">
    <property type="entry name" value="UNPLACED GENOMIC SCAFFOLD UM_SCAF_CONTIG_1.265, WHOLE GENOME SHOTGUN SEQUENCE"/>
    <property type="match status" value="1"/>
</dbReference>
<dbReference type="Proteomes" id="UP000720189">
    <property type="component" value="Unassembled WGS sequence"/>
</dbReference>
<protein>
    <recommendedName>
        <fullName evidence="2">DUF7702 domain-containing protein</fullName>
    </recommendedName>
</protein>
<keyword evidence="1" id="KW-0472">Membrane</keyword>
<feature type="transmembrane region" description="Helical" evidence="1">
    <location>
        <begin position="65"/>
        <end position="88"/>
    </location>
</feature>
<dbReference type="AlphaFoldDB" id="A0A9P9HDD4"/>
<feature type="transmembrane region" description="Helical" evidence="1">
    <location>
        <begin position="208"/>
        <end position="231"/>
    </location>
</feature>
<sequence>MERSFQLRDGIAAAQIPIFTVFLLFGVFFGIRNKDGWISVALFSSIRIAGASCLLAAFATGSSSVWAAAFVLESLGLVLLTFVLLGLLKRTNAHLHVLTDWHFKIPELICWAGIGVSVADYIGARHREDPMAPSSLSRVSVGLFAALFAWTALLFLRLVREWKLLSTTQRRCMIGVGAALPFMTVRTIHILVYTITANETFSSVSGSGVIYLVMTMLPEVGVLASVVWAMMGLPSGTRDTRASVPRSSEDERDLDNLIDSNAAQRAL</sequence>
<keyword evidence="1" id="KW-1133">Transmembrane helix</keyword>
<feature type="transmembrane region" description="Helical" evidence="1">
    <location>
        <begin position="171"/>
        <end position="196"/>
    </location>
</feature>
<feature type="transmembrane region" description="Helical" evidence="1">
    <location>
        <begin position="108"/>
        <end position="124"/>
    </location>
</feature>
<organism evidence="3 4">
    <name type="scientific">Fusarium redolens</name>
    <dbReference type="NCBI Taxonomy" id="48865"/>
    <lineage>
        <taxon>Eukaryota</taxon>
        <taxon>Fungi</taxon>
        <taxon>Dikarya</taxon>
        <taxon>Ascomycota</taxon>
        <taxon>Pezizomycotina</taxon>
        <taxon>Sordariomycetes</taxon>
        <taxon>Hypocreomycetidae</taxon>
        <taxon>Hypocreales</taxon>
        <taxon>Nectriaceae</taxon>
        <taxon>Fusarium</taxon>
        <taxon>Fusarium redolens species complex</taxon>
    </lineage>
</organism>
<evidence type="ECO:0000256" key="1">
    <source>
        <dbReference type="SAM" id="Phobius"/>
    </source>
</evidence>
<evidence type="ECO:0000313" key="4">
    <source>
        <dbReference type="Proteomes" id="UP000720189"/>
    </source>
</evidence>
<reference evidence="3" key="1">
    <citation type="journal article" date="2021" name="Nat. Commun.">
        <title>Genetic determinants of endophytism in the Arabidopsis root mycobiome.</title>
        <authorList>
            <person name="Mesny F."/>
            <person name="Miyauchi S."/>
            <person name="Thiergart T."/>
            <person name="Pickel B."/>
            <person name="Atanasova L."/>
            <person name="Karlsson M."/>
            <person name="Huettel B."/>
            <person name="Barry K.W."/>
            <person name="Haridas S."/>
            <person name="Chen C."/>
            <person name="Bauer D."/>
            <person name="Andreopoulos W."/>
            <person name="Pangilinan J."/>
            <person name="LaButti K."/>
            <person name="Riley R."/>
            <person name="Lipzen A."/>
            <person name="Clum A."/>
            <person name="Drula E."/>
            <person name="Henrissat B."/>
            <person name="Kohler A."/>
            <person name="Grigoriev I.V."/>
            <person name="Martin F.M."/>
            <person name="Hacquard S."/>
        </authorList>
    </citation>
    <scope>NUCLEOTIDE SEQUENCE</scope>
    <source>
        <strain evidence="3">MPI-CAGE-AT-0023</strain>
    </source>
</reference>